<keyword evidence="7 14" id="KW-0812">Transmembrane</keyword>
<dbReference type="SUPFAM" id="SSF55729">
    <property type="entry name" value="Acyl-CoA N-acyltransferases (Nat)"/>
    <property type="match status" value="1"/>
</dbReference>
<dbReference type="Proteomes" id="UP000287857">
    <property type="component" value="Unassembled WGS sequence"/>
</dbReference>
<comment type="catalytic activity">
    <reaction evidence="13 14">
        <text>L-lysyl-tRNA(Lys) + a 1,2-diacyl-sn-glycero-3-phospho-(1'-sn-glycerol) = a 1,2-diacyl-sn-glycero-3-phospho-1'-(3'-O-L-lysyl)-sn-glycerol + tRNA(Lys)</text>
        <dbReference type="Rhea" id="RHEA:10668"/>
        <dbReference type="Rhea" id="RHEA-COMP:9696"/>
        <dbReference type="Rhea" id="RHEA-COMP:9697"/>
        <dbReference type="ChEBI" id="CHEBI:64716"/>
        <dbReference type="ChEBI" id="CHEBI:75792"/>
        <dbReference type="ChEBI" id="CHEBI:78442"/>
        <dbReference type="ChEBI" id="CHEBI:78529"/>
        <dbReference type="EC" id="2.3.2.3"/>
    </reaction>
</comment>
<dbReference type="InterPro" id="IPR024320">
    <property type="entry name" value="LPG_synthase_C"/>
</dbReference>
<evidence type="ECO:0000256" key="2">
    <source>
        <dbReference type="ARBA" id="ARBA00008627"/>
    </source>
</evidence>
<evidence type="ECO:0000256" key="12">
    <source>
        <dbReference type="ARBA" id="ARBA00031899"/>
    </source>
</evidence>
<dbReference type="EMBL" id="NGJS01000004">
    <property type="protein sequence ID" value="RST99549.1"/>
    <property type="molecule type" value="Genomic_DNA"/>
</dbReference>
<evidence type="ECO:0000259" key="15">
    <source>
        <dbReference type="Pfam" id="PF09924"/>
    </source>
</evidence>
<sequence length="848" mass="97104">MKKLIQLGKKYQTSLKVIFIASVILIVGHELNAIAKTVTLDQLGNTFSTLSIGAIIGMALIGFIAVLPMIGYDIILTKLLNTTVKPRYLFESSLLINTMNNIVGFGGLISMGLRSQIYGQGKHNRDIVQALSKVLLLLMSGLSIYSFAAFIFAFTSNNAHYVQKYWVWLLVGGLYFPIVVVISVLRKDAYIGNMTAKVRTGLILTSFLEWTGVIFSFMAIGKLMGIDFSIMQVLPLFIAAQVIGIISMIPGELGSFDVLMILGLAASGIPRDQVVAWILLYRLFYYIIPFAIGLIGFGKTFGQQFDDRFEHIPSKIISQVSLKLIVFLMYFTGFMLGLSATIPRAFIDYEWLVKVDPLYLPVISKFPLLFMAFAFFAVGRGLSSKIERAFLPTLVVLAISMMYSAWKYLYWPFIIFIAFLFLLAYLAKPELYRKQLVYSWEMMTKDGIFVFSLTILYLIVGFVTFKHHIFHHTIKTPGFFVFPSEKLWFAGLIVIIIIFIFLMLLFRYFENKRILIGSNFEENRVLYVLTNYGGNTDSELVFLKDKRIYFYQNKNKEDTAYLQFSIYRDKCIVMADPSGKKTDFNNLLFQFIQECDLFGYSPIFYEVSEKIVLQLHEIGFDFIKMGEDAYVRLPEFTTSGKKKKSLRSMLNQVSKAGCTSKMIYPPFSAETMAQLKSVSDSWLDGRTEKGFSLGFYLESYIQRNPIFIVKNEDDAIIAFANIMPTYTDDTVSIDLMRYSDNAPSGIMDYLFISLFEQLKSEDYQVFNLGMAPFSNVGITKYSFVEERIAFLIYKYGNRFYSFKGLRAYKDKYASFWKPRYTAYSKHNYLAFVMLSLLLNDNRSVKNND</sequence>
<feature type="transmembrane region" description="Helical" evidence="14">
    <location>
        <begin position="448"/>
        <end position="467"/>
    </location>
</feature>
<accession>A0A429ZZV2</accession>
<dbReference type="RefSeq" id="WP_125983487.1">
    <property type="nucleotide sequence ID" value="NZ_NGJS01000004.1"/>
</dbReference>
<comment type="caution">
    <text evidence="16">The sequence shown here is derived from an EMBL/GenBank/DDBJ whole genome shotgun (WGS) entry which is preliminary data.</text>
</comment>
<dbReference type="Pfam" id="PF09924">
    <property type="entry name" value="LPG_synthase_C"/>
    <property type="match status" value="1"/>
</dbReference>
<dbReference type="InterPro" id="IPR022791">
    <property type="entry name" value="L-PG_synthase/AglD"/>
</dbReference>
<dbReference type="InterPro" id="IPR016181">
    <property type="entry name" value="Acyl_CoA_acyltransferase"/>
</dbReference>
<keyword evidence="5" id="KW-1003">Cell membrane</keyword>
<dbReference type="GO" id="GO:0005886">
    <property type="term" value="C:plasma membrane"/>
    <property type="evidence" value="ECO:0007669"/>
    <property type="project" value="UniProtKB-SubCell"/>
</dbReference>
<evidence type="ECO:0000256" key="14">
    <source>
        <dbReference type="RuleBase" id="RU363042"/>
    </source>
</evidence>
<proteinExistence type="inferred from homology"/>
<feature type="domain" description="Phosphatidylglycerol lysyltransferase C-terminal" evidence="15">
    <location>
        <begin position="530"/>
        <end position="823"/>
    </location>
</feature>
<dbReference type="InterPro" id="IPR051211">
    <property type="entry name" value="PG_lysyltransferase"/>
</dbReference>
<evidence type="ECO:0000256" key="1">
    <source>
        <dbReference type="ARBA" id="ARBA00004651"/>
    </source>
</evidence>
<gene>
    <name evidence="14" type="primary">mprF</name>
    <name evidence="16" type="ORF">CBF37_04275</name>
</gene>
<evidence type="ECO:0000256" key="3">
    <source>
        <dbReference type="ARBA" id="ARBA00012014"/>
    </source>
</evidence>
<feature type="transmembrane region" description="Helical" evidence="14">
    <location>
        <begin position="358"/>
        <end position="379"/>
    </location>
</feature>
<comment type="function">
    <text evidence="14">Catalyzes the transfer of a lysyl group from L-lysyl-tRNA(Lys) to membrane-bound phosphatidylglycerol (PG), which produces lysylphosphatidylglycerol (LPG), a major component of the bacterial membrane with a positive net charge. LPG synthesis contributes to bacterial virulence as it is involved in the resistance mechanism against cationic antimicrobial peptides (CAMP) produces by the host's immune system (defensins, cathelicidins) and by the competing microorganisms.</text>
</comment>
<evidence type="ECO:0000256" key="5">
    <source>
        <dbReference type="ARBA" id="ARBA00022475"/>
    </source>
</evidence>
<dbReference type="AlphaFoldDB" id="A0A429ZZV2"/>
<keyword evidence="6 14" id="KW-0808">Transferase</keyword>
<keyword evidence="17" id="KW-1185">Reference proteome</keyword>
<dbReference type="NCBIfam" id="NF033480">
    <property type="entry name" value="bifunc_MprF"/>
    <property type="match status" value="1"/>
</dbReference>
<feature type="transmembrane region" description="Helical" evidence="14">
    <location>
        <begin position="409"/>
        <end position="427"/>
    </location>
</feature>
<dbReference type="EC" id="2.3.2.3" evidence="3 14"/>
<feature type="transmembrane region" description="Helical" evidence="14">
    <location>
        <begin position="253"/>
        <end position="271"/>
    </location>
</feature>
<feature type="transmembrane region" description="Helical" evidence="14">
    <location>
        <begin position="386"/>
        <end position="403"/>
    </location>
</feature>
<protein>
    <recommendedName>
        <fullName evidence="4 14">Phosphatidylglycerol lysyltransferase</fullName>
        <ecNumber evidence="3 14">2.3.2.3</ecNumber>
    </recommendedName>
    <alternativeName>
        <fullName evidence="12 14">Lysylphosphatidylglycerol synthase</fullName>
    </alternativeName>
</protein>
<reference evidence="16 17" key="1">
    <citation type="submission" date="2017-05" db="EMBL/GenBank/DDBJ databases">
        <title>Vagococcus spp. assemblies.</title>
        <authorList>
            <person name="Gulvik C.A."/>
        </authorList>
    </citation>
    <scope>NUCLEOTIDE SEQUENCE [LARGE SCALE GENOMIC DNA]</scope>
    <source>
        <strain evidence="16 17">SS1995</strain>
    </source>
</reference>
<organism evidence="16 17">
    <name type="scientific">Vagococcus vulneris</name>
    <dbReference type="NCBI Taxonomy" id="1977869"/>
    <lineage>
        <taxon>Bacteria</taxon>
        <taxon>Bacillati</taxon>
        <taxon>Bacillota</taxon>
        <taxon>Bacilli</taxon>
        <taxon>Lactobacillales</taxon>
        <taxon>Enterococcaceae</taxon>
        <taxon>Vagococcus</taxon>
    </lineage>
</organism>
<keyword evidence="9 14" id="KW-0443">Lipid metabolism</keyword>
<dbReference type="GO" id="GO:0050071">
    <property type="term" value="F:phosphatidylglycerol lysyltransferase activity"/>
    <property type="evidence" value="ECO:0007669"/>
    <property type="project" value="UniProtKB-EC"/>
</dbReference>
<dbReference type="GO" id="GO:0006629">
    <property type="term" value="P:lipid metabolic process"/>
    <property type="evidence" value="ECO:0007669"/>
    <property type="project" value="UniProtKB-KW"/>
</dbReference>
<evidence type="ECO:0000256" key="13">
    <source>
        <dbReference type="ARBA" id="ARBA00047540"/>
    </source>
</evidence>
<feature type="transmembrane region" description="Helical" evidence="14">
    <location>
        <begin position="17"/>
        <end position="35"/>
    </location>
</feature>
<evidence type="ECO:0000256" key="9">
    <source>
        <dbReference type="ARBA" id="ARBA00023098"/>
    </source>
</evidence>
<dbReference type="GO" id="GO:0055091">
    <property type="term" value="P:phospholipid homeostasis"/>
    <property type="evidence" value="ECO:0007669"/>
    <property type="project" value="TreeGrafter"/>
</dbReference>
<keyword evidence="11 14" id="KW-0046">Antibiotic resistance</keyword>
<dbReference type="OrthoDB" id="145485at2"/>
<dbReference type="GO" id="GO:0046677">
    <property type="term" value="P:response to antibiotic"/>
    <property type="evidence" value="ECO:0007669"/>
    <property type="project" value="UniProtKB-KW"/>
</dbReference>
<dbReference type="PANTHER" id="PTHR34697:SF2">
    <property type="entry name" value="PHOSPHATIDYLGLYCEROL LYSYLTRANSFERASE"/>
    <property type="match status" value="1"/>
</dbReference>
<dbReference type="Pfam" id="PF03706">
    <property type="entry name" value="LPG_synthase_TM"/>
    <property type="match status" value="1"/>
</dbReference>
<dbReference type="PANTHER" id="PTHR34697">
    <property type="entry name" value="PHOSPHATIDYLGLYCEROL LYSYLTRANSFERASE"/>
    <property type="match status" value="1"/>
</dbReference>
<evidence type="ECO:0000256" key="11">
    <source>
        <dbReference type="ARBA" id="ARBA00023251"/>
    </source>
</evidence>
<evidence type="ECO:0000313" key="16">
    <source>
        <dbReference type="EMBL" id="RST99549.1"/>
    </source>
</evidence>
<keyword evidence="10 14" id="KW-0472">Membrane</keyword>
<feature type="transmembrane region" description="Helical" evidence="14">
    <location>
        <begin position="226"/>
        <end position="246"/>
    </location>
</feature>
<feature type="transmembrane region" description="Helical" evidence="14">
    <location>
        <begin position="47"/>
        <end position="72"/>
    </location>
</feature>
<feature type="transmembrane region" description="Helical" evidence="14">
    <location>
        <begin position="134"/>
        <end position="154"/>
    </location>
</feature>
<evidence type="ECO:0000256" key="4">
    <source>
        <dbReference type="ARBA" id="ARBA00021546"/>
    </source>
</evidence>
<evidence type="ECO:0000256" key="6">
    <source>
        <dbReference type="ARBA" id="ARBA00022679"/>
    </source>
</evidence>
<keyword evidence="8 14" id="KW-1133">Transmembrane helix</keyword>
<feature type="transmembrane region" description="Helical" evidence="14">
    <location>
        <begin position="198"/>
        <end position="220"/>
    </location>
</feature>
<feature type="transmembrane region" description="Helical" evidence="14">
    <location>
        <begin position="487"/>
        <end position="506"/>
    </location>
</feature>
<feature type="transmembrane region" description="Helical" evidence="14">
    <location>
        <begin position="283"/>
        <end position="301"/>
    </location>
</feature>
<evidence type="ECO:0000256" key="7">
    <source>
        <dbReference type="ARBA" id="ARBA00022692"/>
    </source>
</evidence>
<feature type="transmembrane region" description="Helical" evidence="14">
    <location>
        <begin position="166"/>
        <end position="186"/>
    </location>
</feature>
<comment type="subcellular location">
    <subcellularLocation>
        <location evidence="1 14">Cell membrane</location>
        <topology evidence="1 14">Multi-pass membrane protein</topology>
    </subcellularLocation>
</comment>
<feature type="transmembrane region" description="Helical" evidence="14">
    <location>
        <begin position="322"/>
        <end position="346"/>
    </location>
</feature>
<name>A0A429ZZV2_9ENTE</name>
<comment type="similarity">
    <text evidence="2 14">Belongs to the LPG synthase family.</text>
</comment>
<evidence type="ECO:0000256" key="8">
    <source>
        <dbReference type="ARBA" id="ARBA00022989"/>
    </source>
</evidence>
<evidence type="ECO:0000313" key="17">
    <source>
        <dbReference type="Proteomes" id="UP000287857"/>
    </source>
</evidence>
<evidence type="ECO:0000256" key="10">
    <source>
        <dbReference type="ARBA" id="ARBA00023136"/>
    </source>
</evidence>